<evidence type="ECO:0000256" key="2">
    <source>
        <dbReference type="ARBA" id="ARBA00022989"/>
    </source>
</evidence>
<dbReference type="InterPro" id="IPR007667">
    <property type="entry name" value="Hypoxia_induced_domain"/>
</dbReference>
<proteinExistence type="predicted"/>
<keyword evidence="1 4" id="KW-0812">Transmembrane</keyword>
<dbReference type="PROSITE" id="PS51503">
    <property type="entry name" value="HIG1"/>
    <property type="match status" value="1"/>
</dbReference>
<keyword evidence="5" id="KW-1185">Reference proteome</keyword>
<sequence>MSTFFTGLTLLVMGLVAIVLIRGLFNMATGGSGNTSNKLMQARIVLQAIAIALIMLTLWITGGGRPG</sequence>
<dbReference type="KEGG" id="emx:FKV68_17010"/>
<evidence type="ECO:0000313" key="5">
    <source>
        <dbReference type="Proteomes" id="UP000510721"/>
    </source>
</evidence>
<dbReference type="EMBL" id="CP041238">
    <property type="protein sequence ID" value="QLL63016.1"/>
    <property type="molecule type" value="Genomic_DNA"/>
</dbReference>
<dbReference type="RefSeq" id="WP_180938927.1">
    <property type="nucleotide sequence ID" value="NZ_CP041238.1"/>
</dbReference>
<name>A0A859QR88_9HYPH</name>
<dbReference type="Proteomes" id="UP000510721">
    <property type="component" value="Chromosome"/>
</dbReference>
<evidence type="ECO:0000256" key="1">
    <source>
        <dbReference type="ARBA" id="ARBA00022692"/>
    </source>
</evidence>
<organism evidence="4 5">
    <name type="scientific">Sinorhizobium mexicanum</name>
    <dbReference type="NCBI Taxonomy" id="375549"/>
    <lineage>
        <taxon>Bacteria</taxon>
        <taxon>Pseudomonadati</taxon>
        <taxon>Pseudomonadota</taxon>
        <taxon>Alphaproteobacteria</taxon>
        <taxon>Hyphomicrobiales</taxon>
        <taxon>Rhizobiaceae</taxon>
        <taxon>Sinorhizobium/Ensifer group</taxon>
        <taxon>Sinorhizobium</taxon>
    </lineage>
</organism>
<dbReference type="NCBIfam" id="NF033233">
    <property type="entry name" value="twin_helix"/>
    <property type="match status" value="1"/>
</dbReference>
<accession>A0A859QR88</accession>
<reference evidence="4 5" key="1">
    <citation type="submission" date="2019-06" db="EMBL/GenBank/DDBJ databases">
        <title>Complete genome sequence of Ensifer mexicanus ITTG R7 isolated from nodules of Acacia angustissima (Mill.) Kuntze.</title>
        <authorList>
            <person name="Rincon-Rosales R."/>
            <person name="Rogel M.A."/>
            <person name="Guerrero G."/>
            <person name="Rincon-Molina C.I."/>
            <person name="Lopez-Lopez A."/>
            <person name="Martinez-Romero E."/>
        </authorList>
    </citation>
    <scope>NUCLEOTIDE SEQUENCE [LARGE SCALE GENOMIC DNA]</scope>
    <source>
        <strain evidence="4 5">ITTG R7</strain>
    </source>
</reference>
<gene>
    <name evidence="4" type="ORF">FKV68_17010</name>
</gene>
<dbReference type="Pfam" id="PF04588">
    <property type="entry name" value="HIG_1_N"/>
    <property type="match status" value="1"/>
</dbReference>
<dbReference type="Gene3D" id="6.10.140.1320">
    <property type="match status" value="1"/>
</dbReference>
<evidence type="ECO:0000313" key="4">
    <source>
        <dbReference type="EMBL" id="QLL63016.1"/>
    </source>
</evidence>
<protein>
    <submittedName>
        <fullName evidence="4">Twin transmembrane helix small protein</fullName>
    </submittedName>
</protein>
<keyword evidence="3" id="KW-0472">Membrane</keyword>
<dbReference type="AlphaFoldDB" id="A0A859QR88"/>
<keyword evidence="2" id="KW-1133">Transmembrane helix</keyword>
<evidence type="ECO:0000256" key="3">
    <source>
        <dbReference type="ARBA" id="ARBA00023136"/>
    </source>
</evidence>